<sequence length="39" mass="4623">MPKMLTIPPLYLANLPFKCYNTFLYEHLRKLKRVVCGIP</sequence>
<name>A0A1I0CWF0_9FIRM</name>
<evidence type="ECO:0000313" key="1">
    <source>
        <dbReference type="EMBL" id="SET23980.1"/>
    </source>
</evidence>
<dbReference type="AlphaFoldDB" id="A0A1I0CWF0"/>
<organism evidence="1 2">
    <name type="scientific">[Clostridium] aminophilum</name>
    <dbReference type="NCBI Taxonomy" id="1526"/>
    <lineage>
        <taxon>Bacteria</taxon>
        <taxon>Bacillati</taxon>
        <taxon>Bacillota</taxon>
        <taxon>Clostridia</taxon>
        <taxon>Lachnospirales</taxon>
        <taxon>Lachnospiraceae</taxon>
    </lineage>
</organism>
<dbReference type="EMBL" id="FOIL01000009">
    <property type="protein sequence ID" value="SET23980.1"/>
    <property type="molecule type" value="Genomic_DNA"/>
</dbReference>
<accession>A0A1I0CWF0</accession>
<reference evidence="1 2" key="1">
    <citation type="submission" date="2016-10" db="EMBL/GenBank/DDBJ databases">
        <authorList>
            <person name="de Groot N.N."/>
        </authorList>
    </citation>
    <scope>NUCLEOTIDE SEQUENCE [LARGE SCALE GENOMIC DNA]</scope>
    <source>
        <strain evidence="1 2">KH1P1</strain>
    </source>
</reference>
<protein>
    <submittedName>
        <fullName evidence="1">Uncharacterized protein</fullName>
    </submittedName>
</protein>
<keyword evidence="2" id="KW-1185">Reference proteome</keyword>
<gene>
    <name evidence="1" type="ORF">SAMN04487771_10095</name>
</gene>
<dbReference type="Proteomes" id="UP000199820">
    <property type="component" value="Unassembled WGS sequence"/>
</dbReference>
<evidence type="ECO:0000313" key="2">
    <source>
        <dbReference type="Proteomes" id="UP000199820"/>
    </source>
</evidence>
<proteinExistence type="predicted"/>